<evidence type="ECO:0000256" key="2">
    <source>
        <dbReference type="ARBA" id="ARBA00022448"/>
    </source>
</evidence>
<dbReference type="GO" id="GO:0008076">
    <property type="term" value="C:voltage-gated potassium channel complex"/>
    <property type="evidence" value="ECO:0007669"/>
    <property type="project" value="InterPro"/>
</dbReference>
<keyword evidence="3 8" id="KW-0812">Transmembrane</keyword>
<dbReference type="GO" id="GO:0005249">
    <property type="term" value="F:voltage-gated potassium channel activity"/>
    <property type="evidence" value="ECO:0007669"/>
    <property type="project" value="InterPro"/>
</dbReference>
<feature type="transmembrane region" description="Helical" evidence="8">
    <location>
        <begin position="52"/>
        <end position="77"/>
    </location>
</feature>
<evidence type="ECO:0000313" key="10">
    <source>
        <dbReference type="EMBL" id="KMO67751.1"/>
    </source>
</evidence>
<organism evidence="10 11">
    <name type="scientific">Mycolicibacterium chlorophenolicum</name>
    <dbReference type="NCBI Taxonomy" id="37916"/>
    <lineage>
        <taxon>Bacteria</taxon>
        <taxon>Bacillati</taxon>
        <taxon>Actinomycetota</taxon>
        <taxon>Actinomycetes</taxon>
        <taxon>Mycobacteriales</taxon>
        <taxon>Mycobacteriaceae</taxon>
        <taxon>Mycolicibacterium</taxon>
    </lineage>
</organism>
<dbReference type="InterPro" id="IPR028325">
    <property type="entry name" value="VG_K_chnl"/>
</dbReference>
<feature type="transmembrane region" description="Helical" evidence="8">
    <location>
        <begin position="127"/>
        <end position="146"/>
    </location>
</feature>
<comment type="caution">
    <text evidence="10">The sequence shown here is derived from an EMBL/GenBank/DDBJ whole genome shotgun (WGS) entry which is preliminary data.</text>
</comment>
<dbReference type="Gene3D" id="1.20.120.350">
    <property type="entry name" value="Voltage-gated potassium channels. Chain C"/>
    <property type="match status" value="1"/>
</dbReference>
<dbReference type="AlphaFoldDB" id="A0A0J6Y3M1"/>
<keyword evidence="4 8" id="KW-1133">Transmembrane helix</keyword>
<comment type="subcellular location">
    <subcellularLocation>
        <location evidence="1">Membrane</location>
        <topology evidence="1">Multi-pass membrane protein</topology>
    </subcellularLocation>
</comment>
<keyword evidence="5" id="KW-0406">Ion transport</keyword>
<evidence type="ECO:0000256" key="1">
    <source>
        <dbReference type="ARBA" id="ARBA00004141"/>
    </source>
</evidence>
<evidence type="ECO:0000313" key="11">
    <source>
        <dbReference type="Proteomes" id="UP000036513"/>
    </source>
</evidence>
<keyword evidence="2" id="KW-0813">Transport</keyword>
<dbReference type="Gene3D" id="1.20.5.110">
    <property type="match status" value="1"/>
</dbReference>
<dbReference type="STRING" id="37916.MCHLDSM_07004"/>
<protein>
    <submittedName>
        <fullName evidence="10">pH-gated potassium channel KcsA</fullName>
    </submittedName>
</protein>
<keyword evidence="7 10" id="KW-0407">Ion channel</keyword>
<accession>A0A0J6Y3M1</accession>
<evidence type="ECO:0000256" key="8">
    <source>
        <dbReference type="SAM" id="Phobius"/>
    </source>
</evidence>
<evidence type="ECO:0000256" key="6">
    <source>
        <dbReference type="ARBA" id="ARBA00023136"/>
    </source>
</evidence>
<evidence type="ECO:0000259" key="9">
    <source>
        <dbReference type="Pfam" id="PF07885"/>
    </source>
</evidence>
<dbReference type="SUPFAM" id="SSF81324">
    <property type="entry name" value="Voltage-gated potassium channels"/>
    <property type="match status" value="1"/>
</dbReference>
<evidence type="ECO:0000256" key="5">
    <source>
        <dbReference type="ARBA" id="ARBA00023065"/>
    </source>
</evidence>
<dbReference type="InterPro" id="IPR027359">
    <property type="entry name" value="Volt_channel_dom_sf"/>
</dbReference>
<dbReference type="PATRIC" id="fig|37916.4.peg.7020"/>
<dbReference type="GO" id="GO:0001508">
    <property type="term" value="P:action potential"/>
    <property type="evidence" value="ECO:0007669"/>
    <property type="project" value="TreeGrafter"/>
</dbReference>
<dbReference type="Gene3D" id="1.10.287.70">
    <property type="match status" value="1"/>
</dbReference>
<keyword evidence="11" id="KW-1185">Reference proteome</keyword>
<feature type="transmembrane region" description="Helical" evidence="8">
    <location>
        <begin position="27"/>
        <end position="46"/>
    </location>
</feature>
<name>A0A0J6Y3M1_9MYCO</name>
<feature type="domain" description="Potassium channel" evidence="9">
    <location>
        <begin position="137"/>
        <end position="214"/>
    </location>
</feature>
<keyword evidence="6 8" id="KW-0472">Membrane</keyword>
<dbReference type="EMBL" id="JYNL01000069">
    <property type="protein sequence ID" value="KMO67751.1"/>
    <property type="molecule type" value="Genomic_DNA"/>
</dbReference>
<reference evidence="10 11" key="1">
    <citation type="journal article" date="2015" name="Genome Biol. Evol.">
        <title>Characterization of Three Mycobacterium spp. with Potential Use in Bioremediation by Genome Sequencing and Comparative Genomics.</title>
        <authorList>
            <person name="Das S."/>
            <person name="Pettersson B.M."/>
            <person name="Behra P.R."/>
            <person name="Ramesh M."/>
            <person name="Dasgupta S."/>
            <person name="Bhattacharya A."/>
            <person name="Kirsebom L.A."/>
        </authorList>
    </citation>
    <scope>NUCLEOTIDE SEQUENCE [LARGE SCALE GENOMIC DNA]</scope>
    <source>
        <strain evidence="10 11">DSM 43826</strain>
    </source>
</reference>
<feature type="transmembrane region" description="Helical" evidence="8">
    <location>
        <begin position="189"/>
        <end position="214"/>
    </location>
</feature>
<dbReference type="Pfam" id="PF07885">
    <property type="entry name" value="Ion_trans_2"/>
    <property type="match status" value="1"/>
</dbReference>
<dbReference type="Proteomes" id="UP000036513">
    <property type="component" value="Unassembled WGS sequence"/>
</dbReference>
<gene>
    <name evidence="10" type="primary">kcsA</name>
    <name evidence="10" type="ORF">MCHLDSM_07004</name>
</gene>
<evidence type="ECO:0000256" key="7">
    <source>
        <dbReference type="ARBA" id="ARBA00023303"/>
    </source>
</evidence>
<sequence length="261" mass="28413">MPEVTVMTTPGPAVETKLQAWERRAEWPLALAAVLFLAAYSVEVLATPAGAAAVAVRIVSIASWLMFVVDYAVRLCLAEQRWRWFSRHLFDLAIVALPVLRHLRLLRLVTLITVLNRAVGHAIRGRVVMYTVGGAVLLVYVASLAVLQNERGYPGAQITHFGEALWWAMTTITTVGYGDLTPVSPTGRVIAVLLMIGGISLLGSITATLASWIVQRVADEDTAARVVTTEHIDVLVTEIQELRAEVRRLGGSSRPRDGLDG</sequence>
<dbReference type="PANTHER" id="PTHR11537:SF254">
    <property type="entry name" value="POTASSIUM VOLTAGE-GATED CHANNEL PROTEIN SHAB"/>
    <property type="match status" value="1"/>
</dbReference>
<evidence type="ECO:0000256" key="3">
    <source>
        <dbReference type="ARBA" id="ARBA00022692"/>
    </source>
</evidence>
<dbReference type="PANTHER" id="PTHR11537">
    <property type="entry name" value="VOLTAGE-GATED POTASSIUM CHANNEL"/>
    <property type="match status" value="1"/>
</dbReference>
<proteinExistence type="predicted"/>
<dbReference type="InterPro" id="IPR013099">
    <property type="entry name" value="K_chnl_dom"/>
</dbReference>
<evidence type="ECO:0000256" key="4">
    <source>
        <dbReference type="ARBA" id="ARBA00022989"/>
    </source>
</evidence>